<evidence type="ECO:0000256" key="1">
    <source>
        <dbReference type="SAM" id="MobiDB-lite"/>
    </source>
</evidence>
<comment type="caution">
    <text evidence="2">The sequence shown here is derived from an EMBL/GenBank/DDBJ whole genome shotgun (WGS) entry which is preliminary data.</text>
</comment>
<keyword evidence="3" id="KW-1185">Reference proteome</keyword>
<organism evidence="2 3">
    <name type="scientific">Liparis tanakae</name>
    <name type="common">Tanaka's snailfish</name>
    <dbReference type="NCBI Taxonomy" id="230148"/>
    <lineage>
        <taxon>Eukaryota</taxon>
        <taxon>Metazoa</taxon>
        <taxon>Chordata</taxon>
        <taxon>Craniata</taxon>
        <taxon>Vertebrata</taxon>
        <taxon>Euteleostomi</taxon>
        <taxon>Actinopterygii</taxon>
        <taxon>Neopterygii</taxon>
        <taxon>Teleostei</taxon>
        <taxon>Neoteleostei</taxon>
        <taxon>Acanthomorphata</taxon>
        <taxon>Eupercaria</taxon>
        <taxon>Perciformes</taxon>
        <taxon>Cottioidei</taxon>
        <taxon>Cottales</taxon>
        <taxon>Liparidae</taxon>
        <taxon>Liparis</taxon>
    </lineage>
</organism>
<feature type="compositionally biased region" description="Polar residues" evidence="1">
    <location>
        <begin position="69"/>
        <end position="81"/>
    </location>
</feature>
<dbReference type="OrthoDB" id="10555811at2759"/>
<gene>
    <name evidence="2" type="ORF">EYF80_032883</name>
</gene>
<sequence length="158" mass="17454">MAPCGRAAAAAEGNGAHLGDVLQELGVGEAVLRGAAVCRVVEERGNTRQVLLERKHTTPLQDERAQFEARQNTQVNPQTERPPTHLENKVERQVSGFVALGIFVMPLMEKKRDLSLLLQRGCGEPQLLLQVNRGLNTENIRARNSAHMTKYLAFALLH</sequence>
<accession>A0A4Z2GVV7</accession>
<dbReference type="EMBL" id="SRLO01000418">
    <property type="protein sequence ID" value="TNN56893.1"/>
    <property type="molecule type" value="Genomic_DNA"/>
</dbReference>
<evidence type="ECO:0000313" key="3">
    <source>
        <dbReference type="Proteomes" id="UP000314294"/>
    </source>
</evidence>
<feature type="region of interest" description="Disordered" evidence="1">
    <location>
        <begin position="57"/>
        <end position="84"/>
    </location>
</feature>
<dbReference type="Proteomes" id="UP000314294">
    <property type="component" value="Unassembled WGS sequence"/>
</dbReference>
<protein>
    <submittedName>
        <fullName evidence="2">Uncharacterized protein</fullName>
    </submittedName>
</protein>
<evidence type="ECO:0000313" key="2">
    <source>
        <dbReference type="EMBL" id="TNN56893.1"/>
    </source>
</evidence>
<name>A0A4Z2GVV7_9TELE</name>
<proteinExistence type="predicted"/>
<feature type="compositionally biased region" description="Basic and acidic residues" evidence="1">
    <location>
        <begin position="57"/>
        <end position="67"/>
    </location>
</feature>
<dbReference type="AlphaFoldDB" id="A0A4Z2GVV7"/>
<reference evidence="2 3" key="1">
    <citation type="submission" date="2019-03" db="EMBL/GenBank/DDBJ databases">
        <title>First draft genome of Liparis tanakae, snailfish: a comprehensive survey of snailfish specific genes.</title>
        <authorList>
            <person name="Kim W."/>
            <person name="Song I."/>
            <person name="Jeong J.-H."/>
            <person name="Kim D."/>
            <person name="Kim S."/>
            <person name="Ryu S."/>
            <person name="Song J.Y."/>
            <person name="Lee S.K."/>
        </authorList>
    </citation>
    <scope>NUCLEOTIDE SEQUENCE [LARGE SCALE GENOMIC DNA]</scope>
    <source>
        <tissue evidence="2">Muscle</tissue>
    </source>
</reference>